<evidence type="ECO:0000256" key="1">
    <source>
        <dbReference type="ARBA" id="ARBA00022741"/>
    </source>
</evidence>
<protein>
    <submittedName>
        <fullName evidence="7">DEAD/DEAH box helicase-like protein</fullName>
    </submittedName>
</protein>
<evidence type="ECO:0000256" key="3">
    <source>
        <dbReference type="ARBA" id="ARBA00022806"/>
    </source>
</evidence>
<dbReference type="InterPro" id="IPR003593">
    <property type="entry name" value="AAA+_ATPase"/>
</dbReference>
<dbReference type="STRING" id="323097.Nham_1150"/>
<organism evidence="7 8">
    <name type="scientific">Nitrobacter hamburgensis (strain DSM 10229 / NCIMB 13809 / X14)</name>
    <dbReference type="NCBI Taxonomy" id="323097"/>
    <lineage>
        <taxon>Bacteria</taxon>
        <taxon>Pseudomonadati</taxon>
        <taxon>Pseudomonadota</taxon>
        <taxon>Alphaproteobacteria</taxon>
        <taxon>Hyphomicrobiales</taxon>
        <taxon>Nitrobacteraceae</taxon>
        <taxon>Nitrobacter</taxon>
    </lineage>
</organism>
<feature type="domain" description="Helicase ATP-binding" evidence="5">
    <location>
        <begin position="147"/>
        <end position="297"/>
    </location>
</feature>
<dbReference type="InterPro" id="IPR050474">
    <property type="entry name" value="Hel308_SKI2-like"/>
</dbReference>
<dbReference type="HOGENOM" id="CLU_016339_0_0_5"/>
<dbReference type="OrthoDB" id="9815222at2"/>
<evidence type="ECO:0000256" key="4">
    <source>
        <dbReference type="ARBA" id="ARBA00022840"/>
    </source>
</evidence>
<dbReference type="PANTHER" id="PTHR47961">
    <property type="entry name" value="DNA POLYMERASE THETA, PUTATIVE (AFU_ORTHOLOGUE AFUA_1G05260)-RELATED"/>
    <property type="match status" value="1"/>
</dbReference>
<dbReference type="eggNOG" id="COG1204">
    <property type="taxonomic scope" value="Bacteria"/>
</dbReference>
<keyword evidence="3 7" id="KW-0347">Helicase</keyword>
<dbReference type="GO" id="GO:0016787">
    <property type="term" value="F:hydrolase activity"/>
    <property type="evidence" value="ECO:0007669"/>
    <property type="project" value="UniProtKB-KW"/>
</dbReference>
<keyword evidence="8" id="KW-1185">Reference proteome</keyword>
<dbReference type="GO" id="GO:0003676">
    <property type="term" value="F:nucleic acid binding"/>
    <property type="evidence" value="ECO:0007669"/>
    <property type="project" value="InterPro"/>
</dbReference>
<sequence>MQPLADKVWANPHFHAAARRLQRAWLSHDIGVGRDDRPGLEEIVRIVRASAILACSKTADHRDQAYRTMTSAFDLYGASELPLDQATRVVLARLGNFPALATRPSIRDAMPSLPASLITEELIVSDRRTITRRDRSVLLTHYQFGLWRRLVAGERVAVAAPTSAGKSFVLQNFIAARLEGSSPQTIVYIVPTRALIAQVSADVRKLLIIDDGTSGDVDVITVPVEAGQPLPRRAIYVLTQERLRMMLSAHPTFHAQIIIVDEAHSVGDGARGVLLQWTVDDLLQRLPTTQLLFASPGIRNLDVFGRMFDVDDITIMPSGDPTVAQNFLVAAFDDAEAGDLTVRYVEPARTLTEIGRLALGRRSVTRVEKQVNLAISLGQGASNIVYANGAGDAEHIALEIAGRLDRPPTARRQALAQLAAETVHWSYALVTCAKKGVAFHYSNMPTQIRTAVEEAVIRGDIDYLVCTTTLLQGVNLPAKNLFLCRPEKGDRVPLESVDFWNLAGRAGRLMKEFQGNIFLIDYDHWRKKPLDHPRDATVIPAVEAGLLQKGADLLRVIERPETQRREIDHVDAIFGRLLHEHFSGTLSKMLSRIPSYGDATPGSLALQKAIAEAAVDITLPTSVLRISPNISPHKQQALYQMLRLRAESTPASAMALIPKHPSDRDAYQSYADILEICHKIIEGRPDTSRLHRFLALIAVFWMRGRPLPQIVQNQLRRNPDRDRREIIRDTLELVEKRVRYQCVRLFSCYGAVLAEVLQDVNLPDAVKTLPSIPLFLELGASDKTTLSLMSNGLSRATATRLTPRAPSRDLETEDAMDWLRQAPVETYRLPALLLEEILEIRGDKAAVTPDDAERHREE</sequence>
<keyword evidence="4" id="KW-0067">ATP-binding</keyword>
<dbReference type="SMART" id="SM00382">
    <property type="entry name" value="AAA"/>
    <property type="match status" value="1"/>
</dbReference>
<evidence type="ECO:0000259" key="6">
    <source>
        <dbReference type="PROSITE" id="PS51194"/>
    </source>
</evidence>
<gene>
    <name evidence="7" type="ordered locus">Nham_1150</name>
</gene>
<evidence type="ECO:0000259" key="5">
    <source>
        <dbReference type="PROSITE" id="PS51192"/>
    </source>
</evidence>
<dbReference type="GO" id="GO:0004386">
    <property type="term" value="F:helicase activity"/>
    <property type="evidence" value="ECO:0007669"/>
    <property type="project" value="UniProtKB-KW"/>
</dbReference>
<feature type="domain" description="Helicase C-terminal" evidence="6">
    <location>
        <begin position="359"/>
        <end position="578"/>
    </location>
</feature>
<dbReference type="InterPro" id="IPR011545">
    <property type="entry name" value="DEAD/DEAH_box_helicase_dom"/>
</dbReference>
<proteinExistence type="predicted"/>
<dbReference type="PROSITE" id="PS51192">
    <property type="entry name" value="HELICASE_ATP_BIND_1"/>
    <property type="match status" value="1"/>
</dbReference>
<dbReference type="InterPro" id="IPR001650">
    <property type="entry name" value="Helicase_C-like"/>
</dbReference>
<dbReference type="CDD" id="cd17921">
    <property type="entry name" value="DEXHc_Ski2"/>
    <property type="match status" value="1"/>
</dbReference>
<dbReference type="Pfam" id="PF00270">
    <property type="entry name" value="DEAD"/>
    <property type="match status" value="1"/>
</dbReference>
<name>Q1QP52_NITHX</name>
<dbReference type="PANTHER" id="PTHR47961:SF6">
    <property type="entry name" value="DNA-DIRECTED DNA POLYMERASE"/>
    <property type="match status" value="1"/>
</dbReference>
<evidence type="ECO:0000313" key="8">
    <source>
        <dbReference type="Proteomes" id="UP000001953"/>
    </source>
</evidence>
<dbReference type="PROSITE" id="PS51194">
    <property type="entry name" value="HELICASE_CTER"/>
    <property type="match status" value="1"/>
</dbReference>
<dbReference type="RefSeq" id="WP_011509688.1">
    <property type="nucleotide sequence ID" value="NC_007964.1"/>
</dbReference>
<keyword evidence="2" id="KW-0378">Hydrolase</keyword>
<dbReference type="Proteomes" id="UP000001953">
    <property type="component" value="Chromosome"/>
</dbReference>
<dbReference type="EMBL" id="CP000319">
    <property type="protein sequence ID" value="ABE61995.1"/>
    <property type="molecule type" value="Genomic_DNA"/>
</dbReference>
<accession>Q1QP52</accession>
<dbReference type="SUPFAM" id="SSF52540">
    <property type="entry name" value="P-loop containing nucleoside triphosphate hydrolases"/>
    <property type="match status" value="1"/>
</dbReference>
<dbReference type="InterPro" id="IPR014001">
    <property type="entry name" value="Helicase_ATP-bd"/>
</dbReference>
<keyword evidence="1" id="KW-0547">Nucleotide-binding</keyword>
<dbReference type="InterPro" id="IPR027417">
    <property type="entry name" value="P-loop_NTPase"/>
</dbReference>
<reference evidence="7 8" key="1">
    <citation type="submission" date="2006-03" db="EMBL/GenBank/DDBJ databases">
        <title>Complete sequence of chromosome of Nitrobacter hamburgensis X14.</title>
        <authorList>
            <consortium name="US DOE Joint Genome Institute"/>
            <person name="Copeland A."/>
            <person name="Lucas S."/>
            <person name="Lapidus A."/>
            <person name="Barry K."/>
            <person name="Detter J.C."/>
            <person name="Glavina del Rio T."/>
            <person name="Hammon N."/>
            <person name="Israni S."/>
            <person name="Dalin E."/>
            <person name="Tice H."/>
            <person name="Pitluck S."/>
            <person name="Chain P."/>
            <person name="Malfatti S."/>
            <person name="Shin M."/>
            <person name="Vergez L."/>
            <person name="Schmutz J."/>
            <person name="Larimer F."/>
            <person name="Land M."/>
            <person name="Hauser L."/>
            <person name="Kyrpides N."/>
            <person name="Ivanova N."/>
            <person name="Ward B."/>
            <person name="Arp D."/>
            <person name="Klotz M."/>
            <person name="Stein L."/>
            <person name="O'Mullan G."/>
            <person name="Starkenburg S."/>
            <person name="Sayavedra L."/>
            <person name="Poret-Peterson A.T."/>
            <person name="Gentry M.E."/>
            <person name="Bruce D."/>
            <person name="Richardson P."/>
        </authorList>
    </citation>
    <scope>NUCLEOTIDE SEQUENCE [LARGE SCALE GENOMIC DNA]</scope>
    <source>
        <strain evidence="8">DSM 10229 / NCIMB 13809 / X14</strain>
    </source>
</reference>
<dbReference type="SMART" id="SM00487">
    <property type="entry name" value="DEXDc"/>
    <property type="match status" value="1"/>
</dbReference>
<dbReference type="GO" id="GO:0005524">
    <property type="term" value="F:ATP binding"/>
    <property type="evidence" value="ECO:0007669"/>
    <property type="project" value="UniProtKB-KW"/>
</dbReference>
<evidence type="ECO:0000256" key="2">
    <source>
        <dbReference type="ARBA" id="ARBA00022801"/>
    </source>
</evidence>
<dbReference type="SMART" id="SM00490">
    <property type="entry name" value="HELICc"/>
    <property type="match status" value="1"/>
</dbReference>
<dbReference type="AlphaFoldDB" id="Q1QP52"/>
<evidence type="ECO:0000313" key="7">
    <source>
        <dbReference type="EMBL" id="ABE61995.1"/>
    </source>
</evidence>
<dbReference type="Gene3D" id="3.40.50.300">
    <property type="entry name" value="P-loop containing nucleotide triphosphate hydrolases"/>
    <property type="match status" value="2"/>
</dbReference>
<dbReference type="KEGG" id="nha:Nham_1150"/>